<dbReference type="Proteomes" id="UP000241818">
    <property type="component" value="Unassembled WGS sequence"/>
</dbReference>
<evidence type="ECO:0000313" key="1">
    <source>
        <dbReference type="EMBL" id="PSS27109.1"/>
    </source>
</evidence>
<name>A0A2T3BCH6_AMORE</name>
<dbReference type="EMBL" id="KZ679006">
    <property type="protein sequence ID" value="PSS27109.1"/>
    <property type="molecule type" value="Genomic_DNA"/>
</dbReference>
<keyword evidence="2" id="KW-1185">Reference proteome</keyword>
<dbReference type="AlphaFoldDB" id="A0A2T3BCH6"/>
<sequence>MSSCSSVSKSVATDVSLISIPNRYHADRLQPWNIETSNHQASWLLGRVYQDAERLQGRHKHHWTVPSHLRIFLLFCFIGVVIDETLPPHGYVLSLPAL</sequence>
<proteinExistence type="predicted"/>
<accession>A0A2T3BCH6</accession>
<dbReference type="RefSeq" id="XP_024724634.1">
    <property type="nucleotide sequence ID" value="XM_024863163.1"/>
</dbReference>
<protein>
    <submittedName>
        <fullName evidence="1">Uncharacterized protein</fullName>
    </submittedName>
</protein>
<gene>
    <name evidence="1" type="ORF">M430DRAFT_149917</name>
</gene>
<dbReference type="GeneID" id="36571244"/>
<organism evidence="1 2">
    <name type="scientific">Amorphotheca resinae ATCC 22711</name>
    <dbReference type="NCBI Taxonomy" id="857342"/>
    <lineage>
        <taxon>Eukaryota</taxon>
        <taxon>Fungi</taxon>
        <taxon>Dikarya</taxon>
        <taxon>Ascomycota</taxon>
        <taxon>Pezizomycotina</taxon>
        <taxon>Leotiomycetes</taxon>
        <taxon>Helotiales</taxon>
        <taxon>Amorphothecaceae</taxon>
        <taxon>Amorphotheca</taxon>
    </lineage>
</organism>
<dbReference type="InParanoid" id="A0A2T3BCH6"/>
<reference evidence="1 2" key="1">
    <citation type="journal article" date="2018" name="New Phytol.">
        <title>Comparative genomics and transcriptomics depict ericoid mycorrhizal fungi as versatile saprotrophs and plant mutualists.</title>
        <authorList>
            <person name="Martino E."/>
            <person name="Morin E."/>
            <person name="Grelet G.A."/>
            <person name="Kuo A."/>
            <person name="Kohler A."/>
            <person name="Daghino S."/>
            <person name="Barry K.W."/>
            <person name="Cichocki N."/>
            <person name="Clum A."/>
            <person name="Dockter R.B."/>
            <person name="Hainaut M."/>
            <person name="Kuo R.C."/>
            <person name="LaButti K."/>
            <person name="Lindahl B.D."/>
            <person name="Lindquist E.A."/>
            <person name="Lipzen A."/>
            <person name="Khouja H.R."/>
            <person name="Magnuson J."/>
            <person name="Murat C."/>
            <person name="Ohm R.A."/>
            <person name="Singer S.W."/>
            <person name="Spatafora J.W."/>
            <person name="Wang M."/>
            <person name="Veneault-Fourrey C."/>
            <person name="Henrissat B."/>
            <person name="Grigoriev I.V."/>
            <person name="Martin F.M."/>
            <person name="Perotto S."/>
        </authorList>
    </citation>
    <scope>NUCLEOTIDE SEQUENCE [LARGE SCALE GENOMIC DNA]</scope>
    <source>
        <strain evidence="1 2">ATCC 22711</strain>
    </source>
</reference>
<evidence type="ECO:0000313" key="2">
    <source>
        <dbReference type="Proteomes" id="UP000241818"/>
    </source>
</evidence>